<feature type="transmembrane region" description="Helical" evidence="1">
    <location>
        <begin position="32"/>
        <end position="50"/>
    </location>
</feature>
<dbReference type="RefSeq" id="WP_073341663.1">
    <property type="nucleotide sequence ID" value="NZ_FQVH01000004.1"/>
</dbReference>
<feature type="transmembrane region" description="Helical" evidence="1">
    <location>
        <begin position="80"/>
        <end position="98"/>
    </location>
</feature>
<accession>A0A1M4VDP6</accession>
<feature type="transmembrane region" description="Helical" evidence="1">
    <location>
        <begin position="251"/>
        <end position="269"/>
    </location>
</feature>
<protein>
    <recommendedName>
        <fullName evidence="4">DUF4129 domain-containing protein</fullName>
    </recommendedName>
</protein>
<feature type="transmembrane region" description="Helical" evidence="1">
    <location>
        <begin position="161"/>
        <end position="180"/>
    </location>
</feature>
<keyword evidence="1" id="KW-1133">Transmembrane helix</keyword>
<feature type="transmembrane region" description="Helical" evidence="1">
    <location>
        <begin position="186"/>
        <end position="206"/>
    </location>
</feature>
<evidence type="ECO:0008006" key="4">
    <source>
        <dbReference type="Google" id="ProtNLM"/>
    </source>
</evidence>
<feature type="transmembrane region" description="Helical" evidence="1">
    <location>
        <begin position="57"/>
        <end position="74"/>
    </location>
</feature>
<proteinExistence type="predicted"/>
<keyword evidence="1" id="KW-0472">Membrane</keyword>
<dbReference type="Proteomes" id="UP000184088">
    <property type="component" value="Unassembled WGS sequence"/>
</dbReference>
<evidence type="ECO:0000256" key="1">
    <source>
        <dbReference type="SAM" id="Phobius"/>
    </source>
</evidence>
<name>A0A1M4VDP6_9THEO</name>
<evidence type="ECO:0000313" key="2">
    <source>
        <dbReference type="EMBL" id="SHE67101.1"/>
    </source>
</evidence>
<feature type="transmembrane region" description="Helical" evidence="1">
    <location>
        <begin position="7"/>
        <end position="26"/>
    </location>
</feature>
<sequence>MKKKSLLEVLYVIPEIIIAYLVLSKFYNTLNVAIYIMVIIYTFVIMQILYRKMTSPYFIIFLLLPAVVIMMTPLASFMELQTIAVIETIAILRFYLLFKNTMYLRYRNTSFISEAIVIIGVSLIFARGSLMVYYAILLKLILLIQSNVAHDVETKLGPRDVLFIIFNFILLIIVPIYSALSRGIYTIWNFIEAIILYPAYLIGLLLGKIPNLTPQQAEKMEQAMSNVDRMGKLLYRDGVKETANGNPIARIVVYILWSAVIGIIVYSVIRKFLHLEADKGEEQEYKQEVVSLKPEFGVRAAKLSPIRQMYRRILKMAIKDGYELKNSSTARDLNFFLYNFVSDKHILSKISDIYEKERYSMHKEGDYNEFLELFKDVMKQLN</sequence>
<dbReference type="AlphaFoldDB" id="A0A1M4VDP6"/>
<dbReference type="STRING" id="1121256.SAMN02746089_00601"/>
<gene>
    <name evidence="2" type="ORF">SAMN02746089_00601</name>
</gene>
<keyword evidence="1" id="KW-0812">Transmembrane</keyword>
<evidence type="ECO:0000313" key="3">
    <source>
        <dbReference type="Proteomes" id="UP000184088"/>
    </source>
</evidence>
<keyword evidence="3" id="KW-1185">Reference proteome</keyword>
<dbReference type="EMBL" id="FQVH01000004">
    <property type="protein sequence ID" value="SHE67101.1"/>
    <property type="molecule type" value="Genomic_DNA"/>
</dbReference>
<reference evidence="2 3" key="1">
    <citation type="submission" date="2016-11" db="EMBL/GenBank/DDBJ databases">
        <authorList>
            <person name="Jaros S."/>
            <person name="Januszkiewicz K."/>
            <person name="Wedrychowicz H."/>
        </authorList>
    </citation>
    <scope>NUCLEOTIDE SEQUENCE [LARGE SCALE GENOMIC DNA]</scope>
    <source>
        <strain evidence="2 3">DSM 17918</strain>
    </source>
</reference>
<organism evidence="2 3">
    <name type="scientific">Caldanaerobius fijiensis DSM 17918</name>
    <dbReference type="NCBI Taxonomy" id="1121256"/>
    <lineage>
        <taxon>Bacteria</taxon>
        <taxon>Bacillati</taxon>
        <taxon>Bacillota</taxon>
        <taxon>Clostridia</taxon>
        <taxon>Thermoanaerobacterales</taxon>
        <taxon>Thermoanaerobacteraceae</taxon>
        <taxon>Caldanaerobius</taxon>
    </lineage>
</organism>